<accession>A0AAD5TWN3</accession>
<feature type="domain" description="F-box" evidence="1">
    <location>
        <begin position="51"/>
        <end position="93"/>
    </location>
</feature>
<proteinExistence type="predicted"/>
<dbReference type="InterPro" id="IPR001810">
    <property type="entry name" value="F-box_dom"/>
</dbReference>
<dbReference type="EMBL" id="JADGJW010000803">
    <property type="protein sequence ID" value="KAJ3211966.1"/>
    <property type="molecule type" value="Genomic_DNA"/>
</dbReference>
<dbReference type="Pfam" id="PF12937">
    <property type="entry name" value="F-box-like"/>
    <property type="match status" value="1"/>
</dbReference>
<evidence type="ECO:0000259" key="1">
    <source>
        <dbReference type="Pfam" id="PF12937"/>
    </source>
</evidence>
<protein>
    <recommendedName>
        <fullName evidence="1">F-box domain-containing protein</fullName>
    </recommendedName>
</protein>
<feature type="non-terminal residue" evidence="2">
    <location>
        <position position="128"/>
    </location>
</feature>
<keyword evidence="3" id="KW-1185">Reference proteome</keyword>
<reference evidence="2" key="1">
    <citation type="submission" date="2020-05" db="EMBL/GenBank/DDBJ databases">
        <title>Phylogenomic resolution of chytrid fungi.</title>
        <authorList>
            <person name="Stajich J.E."/>
            <person name="Amses K."/>
            <person name="Simmons R."/>
            <person name="Seto K."/>
            <person name="Myers J."/>
            <person name="Bonds A."/>
            <person name="Quandt C.A."/>
            <person name="Barry K."/>
            <person name="Liu P."/>
            <person name="Grigoriev I."/>
            <person name="Longcore J.E."/>
            <person name="James T.Y."/>
        </authorList>
    </citation>
    <scope>NUCLEOTIDE SEQUENCE</scope>
    <source>
        <strain evidence="2">JEL0476</strain>
    </source>
</reference>
<comment type="caution">
    <text evidence="2">The sequence shown here is derived from an EMBL/GenBank/DDBJ whole genome shotgun (WGS) entry which is preliminary data.</text>
</comment>
<gene>
    <name evidence="2" type="ORF">HK099_007877</name>
</gene>
<dbReference type="AlphaFoldDB" id="A0AAD5TWN3"/>
<name>A0AAD5TWN3_9FUNG</name>
<dbReference type="InterPro" id="IPR036047">
    <property type="entry name" value="F-box-like_dom_sf"/>
</dbReference>
<sequence length="128" mass="14952">MLTFLDTKLQLLNMSENLNKDIAIVSKEFNSSLEKEISKKSSKASTISLIQYIPNEILPKIFENLKKKKDVFSCCLVNRRWLKPAQMILWRSIEIEIELDSRKSRIFGLLKNNKLNSVNFTKRIKFDG</sequence>
<dbReference type="SUPFAM" id="SSF81383">
    <property type="entry name" value="F-box domain"/>
    <property type="match status" value="1"/>
</dbReference>
<dbReference type="Proteomes" id="UP001211065">
    <property type="component" value="Unassembled WGS sequence"/>
</dbReference>
<evidence type="ECO:0000313" key="3">
    <source>
        <dbReference type="Proteomes" id="UP001211065"/>
    </source>
</evidence>
<evidence type="ECO:0000313" key="2">
    <source>
        <dbReference type="EMBL" id="KAJ3211966.1"/>
    </source>
</evidence>
<dbReference type="Gene3D" id="1.20.1280.50">
    <property type="match status" value="1"/>
</dbReference>
<organism evidence="2 3">
    <name type="scientific">Clydaea vesicula</name>
    <dbReference type="NCBI Taxonomy" id="447962"/>
    <lineage>
        <taxon>Eukaryota</taxon>
        <taxon>Fungi</taxon>
        <taxon>Fungi incertae sedis</taxon>
        <taxon>Chytridiomycota</taxon>
        <taxon>Chytridiomycota incertae sedis</taxon>
        <taxon>Chytridiomycetes</taxon>
        <taxon>Lobulomycetales</taxon>
        <taxon>Lobulomycetaceae</taxon>
        <taxon>Clydaea</taxon>
    </lineage>
</organism>